<dbReference type="EMBL" id="CP038033">
    <property type="protein sequence ID" value="QBQ56503.1"/>
    <property type="molecule type" value="Genomic_DNA"/>
</dbReference>
<keyword evidence="1" id="KW-0808">Transferase</keyword>
<dbReference type="GO" id="GO:0016740">
    <property type="term" value="F:transferase activity"/>
    <property type="evidence" value="ECO:0007669"/>
    <property type="project" value="UniProtKB-KW"/>
</dbReference>
<sequence length="317" mass="36599">MSAKAFRRETTDGFWIKVEKTLCHHGDQVRRGLRGLWWDRDRAVANRPLFVVGCSRAGTTLVYRTFSEAAELGSLKRETHDFWNSLHPIENRGWKTHALNRNDAQPGEREAVSRYFYIYTGQRRFIDKNNQNGLSIPYLHALFPDAHFVYVKRNPGDNIHSLIEGWTMPERFGTWSGDLPARLAIEGGRYTRWCFFLAEGWSAYCDASIEEVCAFQYRIMNQAILKAREEINPAQWTEIAYEDVLANPVQAFQSAFASAGLSFNRHLEQHCRTILSHPYNAFSEIKKDKWKSSENARRIERVLPRVAGVAKQMGYCG</sequence>
<proteinExistence type="predicted"/>
<evidence type="ECO:0000313" key="2">
    <source>
        <dbReference type="Proteomes" id="UP000294325"/>
    </source>
</evidence>
<accession>A0A4P7C1X1</accession>
<dbReference type="Proteomes" id="UP000294325">
    <property type="component" value="Chromosome"/>
</dbReference>
<reference evidence="1 2" key="1">
    <citation type="submission" date="2019-03" db="EMBL/GenBank/DDBJ databases">
        <title>The genome sequence of Nitrosococcus wardiae strain D1FHST reveals the archetypal metabolic capacity of ammonia-oxidizing Gammaproteobacteria.</title>
        <authorList>
            <person name="Wang L."/>
            <person name="Lim C.K."/>
            <person name="Hanson T.E."/>
            <person name="Dang H."/>
            <person name="Klotz M.G."/>
        </authorList>
    </citation>
    <scope>NUCLEOTIDE SEQUENCE [LARGE SCALE GENOMIC DNA]</scope>
    <source>
        <strain evidence="1 2">D1FHS</strain>
    </source>
</reference>
<dbReference type="Gene3D" id="3.40.50.300">
    <property type="entry name" value="P-loop containing nucleotide triphosphate hydrolases"/>
    <property type="match status" value="1"/>
</dbReference>
<dbReference type="SUPFAM" id="SSF52540">
    <property type="entry name" value="P-loop containing nucleoside triphosphate hydrolases"/>
    <property type="match status" value="1"/>
</dbReference>
<dbReference type="KEGG" id="nwr:E3U44_08170"/>
<gene>
    <name evidence="1" type="ORF">E3U44_08170</name>
</gene>
<dbReference type="Pfam" id="PF13469">
    <property type="entry name" value="Sulfotransfer_3"/>
    <property type="match status" value="1"/>
</dbReference>
<dbReference type="OrthoDB" id="1441538at2"/>
<evidence type="ECO:0000313" key="1">
    <source>
        <dbReference type="EMBL" id="QBQ56503.1"/>
    </source>
</evidence>
<keyword evidence="2" id="KW-1185">Reference proteome</keyword>
<dbReference type="InterPro" id="IPR027417">
    <property type="entry name" value="P-loop_NTPase"/>
</dbReference>
<dbReference type="AlphaFoldDB" id="A0A4P7C1X1"/>
<protein>
    <submittedName>
        <fullName evidence="1">Sulfotransferase</fullName>
    </submittedName>
</protein>
<name>A0A4P7C1X1_9GAMM</name>
<organism evidence="1 2">
    <name type="scientific">Nitrosococcus wardiae</name>
    <dbReference type="NCBI Taxonomy" id="1814290"/>
    <lineage>
        <taxon>Bacteria</taxon>
        <taxon>Pseudomonadati</taxon>
        <taxon>Pseudomonadota</taxon>
        <taxon>Gammaproteobacteria</taxon>
        <taxon>Chromatiales</taxon>
        <taxon>Chromatiaceae</taxon>
        <taxon>Nitrosococcus</taxon>
    </lineage>
</organism>